<comment type="subunit">
    <text evidence="4">Homodimer.</text>
</comment>
<dbReference type="NCBIfam" id="TIGR01245">
    <property type="entry name" value="trpD"/>
    <property type="match status" value="1"/>
</dbReference>
<evidence type="ECO:0000313" key="8">
    <source>
        <dbReference type="Proteomes" id="UP001169063"/>
    </source>
</evidence>
<feature type="binding site" evidence="4">
    <location>
        <position position="91"/>
    </location>
    <ligand>
        <name>5-phospho-alpha-D-ribose 1-diphosphate</name>
        <dbReference type="ChEBI" id="CHEBI:58017"/>
    </ligand>
</feature>
<feature type="binding site" evidence="4">
    <location>
        <position position="95"/>
    </location>
    <ligand>
        <name>Mg(2+)</name>
        <dbReference type="ChEBI" id="CHEBI:18420"/>
        <label>1</label>
    </ligand>
</feature>
<dbReference type="InterPro" id="IPR035902">
    <property type="entry name" value="Nuc_phospho_transferase"/>
</dbReference>
<dbReference type="EC" id="2.4.2.18" evidence="4"/>
<comment type="caution">
    <text evidence="4">Lacks conserved residue(s) required for the propagation of feature annotation.</text>
</comment>
<proteinExistence type="inferred from homology"/>
<comment type="function">
    <text evidence="4">Catalyzes the transfer of the phosphoribosyl group of 5-phosphorylribose-1-pyrophosphate (PRPP) to anthranilate to yield N-(5'-phosphoribosyl)-anthranilate (PRA).</text>
</comment>
<keyword evidence="4" id="KW-0479">Metal-binding</keyword>
<dbReference type="SUPFAM" id="SSF52418">
    <property type="entry name" value="Nucleoside phosphorylase/phosphoribosyltransferase catalytic domain"/>
    <property type="match status" value="1"/>
</dbReference>
<feature type="binding site" evidence="4">
    <location>
        <begin position="111"/>
        <end position="119"/>
    </location>
    <ligand>
        <name>5-phospho-alpha-D-ribose 1-diphosphate</name>
        <dbReference type="ChEBI" id="CHEBI:58017"/>
    </ligand>
</feature>
<evidence type="ECO:0000313" key="7">
    <source>
        <dbReference type="EMBL" id="MDO1558512.1"/>
    </source>
</evidence>
<comment type="catalytic activity">
    <reaction evidence="4">
        <text>N-(5-phospho-beta-D-ribosyl)anthranilate + diphosphate = 5-phospho-alpha-D-ribose 1-diphosphate + anthranilate</text>
        <dbReference type="Rhea" id="RHEA:11768"/>
        <dbReference type="ChEBI" id="CHEBI:16567"/>
        <dbReference type="ChEBI" id="CHEBI:18277"/>
        <dbReference type="ChEBI" id="CHEBI:33019"/>
        <dbReference type="ChEBI" id="CHEBI:58017"/>
        <dbReference type="EC" id="2.4.2.18"/>
    </reaction>
</comment>
<dbReference type="Gene3D" id="1.20.970.10">
    <property type="entry name" value="Transferase, Pyrimidine Nucleoside Phosphorylase, Chain C"/>
    <property type="match status" value="1"/>
</dbReference>
<dbReference type="InterPro" id="IPR000312">
    <property type="entry name" value="Glycosyl_Trfase_fam3"/>
</dbReference>
<feature type="binding site" evidence="4">
    <location>
        <position position="228"/>
    </location>
    <ligand>
        <name>Mg(2+)</name>
        <dbReference type="ChEBI" id="CHEBI:18420"/>
        <label>1</label>
    </ligand>
</feature>
<feature type="binding site" evidence="4">
    <location>
        <position position="228"/>
    </location>
    <ligand>
        <name>Mg(2+)</name>
        <dbReference type="ChEBI" id="CHEBI:18420"/>
        <label>2</label>
    </ligand>
</feature>
<name>A0ABT8SIW8_9CAUL</name>
<keyword evidence="8" id="KW-1185">Reference proteome</keyword>
<evidence type="ECO:0000256" key="4">
    <source>
        <dbReference type="HAMAP-Rule" id="MF_00211"/>
    </source>
</evidence>
<feature type="binding site" evidence="4">
    <location>
        <position position="123"/>
    </location>
    <ligand>
        <name>5-phospho-alpha-D-ribose 1-diphosphate</name>
        <dbReference type="ChEBI" id="CHEBI:58017"/>
    </ligand>
</feature>
<dbReference type="InterPro" id="IPR036320">
    <property type="entry name" value="Glycosyl_Trfase_fam3_N_dom_sf"/>
</dbReference>
<dbReference type="Gene3D" id="3.40.1030.10">
    <property type="entry name" value="Nucleoside phosphorylase/phosphoribosyltransferase catalytic domain"/>
    <property type="match status" value="1"/>
</dbReference>
<dbReference type="SUPFAM" id="SSF47648">
    <property type="entry name" value="Nucleoside phosphorylase/phosphoribosyltransferase N-terminal domain"/>
    <property type="match status" value="1"/>
</dbReference>
<dbReference type="Pfam" id="PF00591">
    <property type="entry name" value="Glycos_transf_3"/>
    <property type="match status" value="1"/>
</dbReference>
<comment type="cofactor">
    <cofactor evidence="4">
        <name>Mg(2+)</name>
        <dbReference type="ChEBI" id="CHEBI:18420"/>
    </cofactor>
    <text evidence="4">Binds 2 magnesium ions per monomer.</text>
</comment>
<dbReference type="GO" id="GO:0004048">
    <property type="term" value="F:anthranilate phosphoribosyltransferase activity"/>
    <property type="evidence" value="ECO:0007669"/>
    <property type="project" value="UniProtKB-EC"/>
</dbReference>
<dbReference type="RefSeq" id="WP_302108922.1">
    <property type="nucleotide sequence ID" value="NZ_JAUKTR010000001.1"/>
</dbReference>
<dbReference type="InterPro" id="IPR017459">
    <property type="entry name" value="Glycosyl_Trfase_fam3_N_dom"/>
</dbReference>
<feature type="binding site" evidence="4">
    <location>
        <begin position="86"/>
        <end position="87"/>
    </location>
    <ligand>
        <name>5-phospho-alpha-D-ribose 1-diphosphate</name>
        <dbReference type="ChEBI" id="CHEBI:58017"/>
    </ligand>
</feature>
<keyword evidence="2 4" id="KW-0808">Transferase</keyword>
<organism evidence="7 8">
    <name type="scientific">Peiella sedimenti</name>
    <dbReference type="NCBI Taxonomy" id="3061083"/>
    <lineage>
        <taxon>Bacteria</taxon>
        <taxon>Pseudomonadati</taxon>
        <taxon>Pseudomonadota</taxon>
        <taxon>Alphaproteobacteria</taxon>
        <taxon>Caulobacterales</taxon>
        <taxon>Caulobacteraceae</taxon>
        <taxon>Peiella</taxon>
    </lineage>
</organism>
<evidence type="ECO:0000256" key="2">
    <source>
        <dbReference type="ARBA" id="ARBA00022679"/>
    </source>
</evidence>
<evidence type="ECO:0000256" key="1">
    <source>
        <dbReference type="ARBA" id="ARBA00022676"/>
    </source>
</evidence>
<gene>
    <name evidence="4 7" type="primary">trpD</name>
    <name evidence="7" type="ORF">Q0812_03610</name>
</gene>
<comment type="similarity">
    <text evidence="4">Belongs to the anthranilate phosphoribosyltransferase family.</text>
</comment>
<feature type="binding site" evidence="4">
    <location>
        <position position="83"/>
    </location>
    <ligand>
        <name>anthranilate</name>
        <dbReference type="ChEBI" id="CHEBI:16567"/>
        <label>1</label>
    </ligand>
</feature>
<keyword evidence="4" id="KW-0028">Amino-acid biosynthesis</keyword>
<feature type="binding site" evidence="4">
    <location>
        <position position="169"/>
    </location>
    <ligand>
        <name>anthranilate</name>
        <dbReference type="ChEBI" id="CHEBI:16567"/>
        <label>2</label>
    </ligand>
</feature>
<evidence type="ECO:0000256" key="3">
    <source>
        <dbReference type="ARBA" id="ARBA00022822"/>
    </source>
</evidence>
<reference evidence="7" key="1">
    <citation type="submission" date="2023-07" db="EMBL/GenBank/DDBJ databases">
        <title>Brevundimonas soil sp. nov., isolated from the soil of chemical plant.</title>
        <authorList>
            <person name="Wu N."/>
        </authorList>
    </citation>
    <scope>NUCLEOTIDE SEQUENCE</scope>
    <source>
        <strain evidence="7">XZ-24</strain>
    </source>
</reference>
<evidence type="ECO:0000259" key="5">
    <source>
        <dbReference type="Pfam" id="PF00591"/>
    </source>
</evidence>
<keyword evidence="1 4" id="KW-0328">Glycosyltransferase</keyword>
<evidence type="ECO:0000259" key="6">
    <source>
        <dbReference type="Pfam" id="PF02885"/>
    </source>
</evidence>
<comment type="pathway">
    <text evidence="4">Amino-acid biosynthesis; L-tryptophan biosynthesis; L-tryptophan from chorismate: step 2/5.</text>
</comment>
<feature type="domain" description="Glycosyl transferase family 3" evidence="5">
    <location>
        <begin position="77"/>
        <end position="325"/>
    </location>
</feature>
<protein>
    <recommendedName>
        <fullName evidence="4">Anthranilate phosphoribosyltransferase</fullName>
        <ecNumber evidence="4">2.4.2.18</ecNumber>
    </recommendedName>
</protein>
<dbReference type="Proteomes" id="UP001169063">
    <property type="component" value="Unassembled WGS sequence"/>
</dbReference>
<feature type="binding site" evidence="4">
    <location>
        <begin position="93"/>
        <end position="96"/>
    </location>
    <ligand>
        <name>5-phospho-alpha-D-ribose 1-diphosphate</name>
        <dbReference type="ChEBI" id="CHEBI:58017"/>
    </ligand>
</feature>
<dbReference type="HAMAP" id="MF_00211">
    <property type="entry name" value="TrpD"/>
    <property type="match status" value="1"/>
</dbReference>
<dbReference type="PANTHER" id="PTHR43285:SF2">
    <property type="entry name" value="ANTHRANILATE PHOSPHORIBOSYLTRANSFERASE"/>
    <property type="match status" value="1"/>
</dbReference>
<keyword evidence="3 4" id="KW-0822">Tryptophan biosynthesis</keyword>
<feature type="domain" description="Glycosyl transferase family 3 N-terminal" evidence="6">
    <location>
        <begin position="8"/>
        <end position="68"/>
    </location>
</feature>
<accession>A0ABT8SIW8</accession>
<dbReference type="EMBL" id="JAUKTR010000001">
    <property type="protein sequence ID" value="MDO1558512.1"/>
    <property type="molecule type" value="Genomic_DNA"/>
</dbReference>
<comment type="caution">
    <text evidence="7">The sequence shown here is derived from an EMBL/GenBank/DDBJ whole genome shotgun (WGS) entry which is preliminary data.</text>
</comment>
<dbReference type="PANTHER" id="PTHR43285">
    <property type="entry name" value="ANTHRANILATE PHOSPHORIBOSYLTRANSFERASE"/>
    <property type="match status" value="1"/>
</dbReference>
<sequence>MSEQDFRPLLARLADGATLTEADAETFFEACLDGRATDAQLAAALTAIRLRGETVGELAACARVLRRASLKLEGAADAIDLCGTGGDGQHTLNISTAAALVVAGAGVRVAKHGGKAATSKSGSSDVLSELGVDLQAGPEAEKRALDQAGVCFMFAPAHHPALARAVPVRTQLGFRTLFNLLGPLISPASVERQVIGVPTPRHLDLVAGALQRLGAKRAWVVHGDGLDELTTTGPTDIVELRDGALRRFRITPQAVGLAPATIEDLRGGDPAHNAVAIRRLLDGATGPYRDVVLLNAAAGLLVAERVETLAEGIALGAAAIDEGRARQALDRLVENQAS</sequence>
<keyword evidence="4" id="KW-0460">Magnesium</keyword>
<feature type="binding site" evidence="4">
    <location>
        <position position="83"/>
    </location>
    <ligand>
        <name>5-phospho-alpha-D-ribose 1-diphosphate</name>
        <dbReference type="ChEBI" id="CHEBI:58017"/>
    </ligand>
</feature>
<feature type="binding site" evidence="4">
    <location>
        <position position="227"/>
    </location>
    <ligand>
        <name>Mg(2+)</name>
        <dbReference type="ChEBI" id="CHEBI:18420"/>
        <label>2</label>
    </ligand>
</feature>
<dbReference type="Pfam" id="PF02885">
    <property type="entry name" value="Glycos_trans_3N"/>
    <property type="match status" value="1"/>
</dbReference>
<dbReference type="InterPro" id="IPR005940">
    <property type="entry name" value="Anthranilate_Pribosyl_Tfrase"/>
</dbReference>
<keyword evidence="4" id="KW-0057">Aromatic amino acid biosynthesis</keyword>